<sequence length="205" mass="23422">MKFSTLLTIFATCITASNALVTFDKRYYNLTEEDIGEQIPFELYITSKDPLIDRLTPIAVNENPGMDYLYLLPMSLNKTNMELTYNPATKTISSLKTQSEFIILGDFATLTEGSSFQSMTFADPTLMETRNLTNNELKELNKNYNWRKYGGRTIVRDYHVGNFYACKDTHDHEGYSKGIYGLMYYSDNEAAPNSCIEVMLMANFS</sequence>
<dbReference type="GO" id="GO:0043565">
    <property type="term" value="F:sequence-specific DNA binding"/>
    <property type="evidence" value="ECO:0007669"/>
    <property type="project" value="InterPro"/>
</dbReference>
<feature type="signal peptide" evidence="1">
    <location>
        <begin position="1"/>
        <end position="19"/>
    </location>
</feature>
<organism evidence="2 3">
    <name type="scientific">[Candida] arabinofermentans NRRL YB-2248</name>
    <dbReference type="NCBI Taxonomy" id="983967"/>
    <lineage>
        <taxon>Eukaryota</taxon>
        <taxon>Fungi</taxon>
        <taxon>Dikarya</taxon>
        <taxon>Ascomycota</taxon>
        <taxon>Saccharomycotina</taxon>
        <taxon>Pichiomycetes</taxon>
        <taxon>Pichiales</taxon>
        <taxon>Pichiaceae</taxon>
        <taxon>Ogataea</taxon>
        <taxon>Ogataea/Candida clade</taxon>
    </lineage>
</organism>
<dbReference type="InterPro" id="IPR036576">
    <property type="entry name" value="WRKY_dom_sf"/>
</dbReference>
<accession>A0A1E4T537</accession>
<dbReference type="SUPFAM" id="SSF118290">
    <property type="entry name" value="WRKY DNA-binding domain"/>
    <property type="match status" value="1"/>
</dbReference>
<reference evidence="3" key="1">
    <citation type="submission" date="2016-04" db="EMBL/GenBank/DDBJ databases">
        <title>Comparative genomics of biotechnologically important yeasts.</title>
        <authorList>
            <consortium name="DOE Joint Genome Institute"/>
            <person name="Riley R."/>
            <person name="Haridas S."/>
            <person name="Wolfe K.H."/>
            <person name="Lopes M.R."/>
            <person name="Hittinger C.T."/>
            <person name="Goker M."/>
            <person name="Salamov A."/>
            <person name="Wisecaver J."/>
            <person name="Long T.M."/>
            <person name="Aerts A.L."/>
            <person name="Barry K."/>
            <person name="Choi C."/>
            <person name="Clum A."/>
            <person name="Coughlan A.Y."/>
            <person name="Deshpande S."/>
            <person name="Douglass A.P."/>
            <person name="Hanson S.J."/>
            <person name="Klenk H.-P."/>
            <person name="Labutti K."/>
            <person name="Lapidus A."/>
            <person name="Lindquist E."/>
            <person name="Lipzen A."/>
            <person name="Meier-Kolthoff J.P."/>
            <person name="Ohm R.A."/>
            <person name="Otillar R.P."/>
            <person name="Pangilinan J."/>
            <person name="Peng Y."/>
            <person name="Rokas A."/>
            <person name="Rosa C.A."/>
            <person name="Scheuner C."/>
            <person name="Sibirny A.A."/>
            <person name="Slot J.C."/>
            <person name="Stielow J.B."/>
            <person name="Sun H."/>
            <person name="Kurtzman C.P."/>
            <person name="Blackwell M."/>
            <person name="Grigoriev I.V."/>
            <person name="Jeffries T.W."/>
        </authorList>
    </citation>
    <scope>NUCLEOTIDE SEQUENCE [LARGE SCALE GENOMIC DNA]</scope>
    <source>
        <strain evidence="3">NRRL YB-2248</strain>
    </source>
</reference>
<dbReference type="Proteomes" id="UP000094801">
    <property type="component" value="Unassembled WGS sequence"/>
</dbReference>
<dbReference type="OrthoDB" id="3985352at2759"/>
<protein>
    <submittedName>
        <fullName evidence="2">Uncharacterized protein</fullName>
    </submittedName>
</protein>
<evidence type="ECO:0000256" key="1">
    <source>
        <dbReference type="SAM" id="SignalP"/>
    </source>
</evidence>
<feature type="chain" id="PRO_5009163084" evidence="1">
    <location>
        <begin position="20"/>
        <end position="205"/>
    </location>
</feature>
<evidence type="ECO:0000313" key="2">
    <source>
        <dbReference type="EMBL" id="ODV86864.1"/>
    </source>
</evidence>
<evidence type="ECO:0000313" key="3">
    <source>
        <dbReference type="Proteomes" id="UP000094801"/>
    </source>
</evidence>
<keyword evidence="3" id="KW-1185">Reference proteome</keyword>
<gene>
    <name evidence="2" type="ORF">CANARDRAFT_27239</name>
</gene>
<name>A0A1E4T537_9ASCO</name>
<dbReference type="AlphaFoldDB" id="A0A1E4T537"/>
<dbReference type="GO" id="GO:0003700">
    <property type="term" value="F:DNA-binding transcription factor activity"/>
    <property type="evidence" value="ECO:0007669"/>
    <property type="project" value="InterPro"/>
</dbReference>
<keyword evidence="1" id="KW-0732">Signal</keyword>
<dbReference type="EMBL" id="KV453849">
    <property type="protein sequence ID" value="ODV86864.1"/>
    <property type="molecule type" value="Genomic_DNA"/>
</dbReference>
<proteinExistence type="predicted"/>